<feature type="domain" description="LTD" evidence="2">
    <location>
        <begin position="291"/>
        <end position="394"/>
    </location>
</feature>
<evidence type="ECO:0000313" key="3">
    <source>
        <dbReference type="EMBL" id="NMM47187.1"/>
    </source>
</evidence>
<keyword evidence="4" id="KW-1185">Reference proteome</keyword>
<dbReference type="Gene3D" id="2.60.40.4070">
    <property type="match status" value="1"/>
</dbReference>
<feature type="region of interest" description="Disordered" evidence="1">
    <location>
        <begin position="1"/>
        <end position="21"/>
    </location>
</feature>
<evidence type="ECO:0000313" key="4">
    <source>
        <dbReference type="Proteomes" id="UP000559010"/>
    </source>
</evidence>
<sequence>MGQITDHFDDQEFNKSGHWKGNTHEFRQENGYLISQFSTDKTSSYLFYELNSEKPLKYEFQFDLGFSPSGSNKLQIVLFGEFNDVEISSGIVLEIGESGSDDGINLVEYSSGTREELAKWSIGDYSNNPSKQLIVLYDGASAWQLFEVTAESEILVGEWQYLPDKVNAMSGMRFMYTSTRIDKFKFDYWNVEQLENSEIGPSVTNVVSTSSSIEIEFSKEIECSDVEIVLLIDDTSIESSIKCIGNRITVEFQEILKPMFNAELTINGLKDVQGNSISELRIIHQYLDPDSKGLMITELLPSPDRLSEYPSEFIELYNLGDQILNLGNYQLCDRSKCVTLPEMQIGANEVIVLTPLNSDISNAIKVDNLPSLNNDNDDIVLKLNQKQVDELGYYKSEFGVSIKRRFRNYYCDKVRNLKNEIPDPGIVEFEDVGDNAVDPQIILTDYNKGLKLKLDNYHQIDDVSLMVDNIKTEILDVTPVIYSNYSIHKFIISETLKLSQTNIEIDNVLNCLTNERESFQFENFEILESKESDCLKVSEFMFNPEGELPDFVELVNVCNSAIELDKYELIFANEENEIDDTIRFTSVFDEYFIGGRQVVLISEDSDFLKESYNIYDYPVFIQADDFPNLRNSGGHLHIQRSYDSLIFENEKSGYFESWHSKWLNNTEGVSLERYDFNSDPLQGVVWRSASEIDGYRSPGKLSSNEKNNSVDIDLQPELLIPGDLNFGAQSIYFEVNEAGQLITMELFSLSGELVKTFCIDCFVSGEGVLRWEGLDDKGKIISPGHYLLRLIKLTESSDKQLLYRTLSVGIL</sequence>
<name>A0A848IS63_9BACT</name>
<comment type="caution">
    <text evidence="3">The sequence shown here is derived from an EMBL/GenBank/DDBJ whole genome shotgun (WGS) entry which is preliminary data.</text>
</comment>
<dbReference type="EMBL" id="JABBNU010000001">
    <property type="protein sequence ID" value="NMM47187.1"/>
    <property type="molecule type" value="Genomic_DNA"/>
</dbReference>
<dbReference type="InterPro" id="IPR001322">
    <property type="entry name" value="Lamin_tail_dom"/>
</dbReference>
<dbReference type="AlphaFoldDB" id="A0A848IS63"/>
<dbReference type="Proteomes" id="UP000559010">
    <property type="component" value="Unassembled WGS sequence"/>
</dbReference>
<evidence type="ECO:0000259" key="2">
    <source>
        <dbReference type="Pfam" id="PF00932"/>
    </source>
</evidence>
<proteinExistence type="predicted"/>
<dbReference type="Pfam" id="PF00932">
    <property type="entry name" value="LTD"/>
    <property type="match status" value="1"/>
</dbReference>
<feature type="compositionally biased region" description="Basic and acidic residues" evidence="1">
    <location>
        <begin position="1"/>
        <end position="15"/>
    </location>
</feature>
<protein>
    <recommendedName>
        <fullName evidence="2">LTD domain-containing protein</fullName>
    </recommendedName>
</protein>
<evidence type="ECO:0000256" key="1">
    <source>
        <dbReference type="SAM" id="MobiDB-lite"/>
    </source>
</evidence>
<reference evidence="3 4" key="1">
    <citation type="submission" date="2020-04" db="EMBL/GenBank/DDBJ databases">
        <title>Flammeovirgaceae bacterium KN852 isolated from deep sea.</title>
        <authorList>
            <person name="Zhang D.-C."/>
        </authorList>
    </citation>
    <scope>NUCLEOTIDE SEQUENCE [LARGE SCALE GENOMIC DNA]</scope>
    <source>
        <strain evidence="3 4">KN852</strain>
    </source>
</reference>
<gene>
    <name evidence="3" type="ORF">HH304_02155</name>
</gene>
<accession>A0A848IS63</accession>
<organism evidence="3 4">
    <name type="scientific">Marinigracilibium pacificum</name>
    <dbReference type="NCBI Taxonomy" id="2729599"/>
    <lineage>
        <taxon>Bacteria</taxon>
        <taxon>Pseudomonadati</taxon>
        <taxon>Bacteroidota</taxon>
        <taxon>Cytophagia</taxon>
        <taxon>Cytophagales</taxon>
        <taxon>Flammeovirgaceae</taxon>
        <taxon>Marinigracilibium</taxon>
    </lineage>
</organism>